<reference evidence="1 2" key="1">
    <citation type="journal article" date="2014" name="Genome Announc.">
        <title>Draft Genome Sequence of Magnetospirillum sp. Strain SO-1, a Freshwater Magnetotactic Bacterium Isolated from the Ol'khovka River, Russia.</title>
        <authorList>
            <person name="Grouzdev D.S."/>
            <person name="Dziuba M.V."/>
            <person name="Sukhacheva M.S."/>
            <person name="Mardanov A.V."/>
            <person name="Beletskiy A.V."/>
            <person name="Kuznetsov B.B."/>
            <person name="Skryabin K.G."/>
        </authorList>
    </citation>
    <scope>NUCLEOTIDE SEQUENCE [LARGE SCALE GENOMIC DNA]</scope>
    <source>
        <strain evidence="1 2">SO-1</strain>
    </source>
</reference>
<name>M2Y4A1_9PROT</name>
<keyword evidence="2" id="KW-1185">Reference proteome</keyword>
<protein>
    <submittedName>
        <fullName evidence="1">Uncharacterized protein</fullName>
    </submittedName>
</protein>
<gene>
    <name evidence="1" type="ORF">H261_21134</name>
</gene>
<dbReference type="EMBL" id="AONQ01000095">
    <property type="protein sequence ID" value="EME67916.1"/>
    <property type="molecule type" value="Genomic_DNA"/>
</dbReference>
<dbReference type="AlphaFoldDB" id="M2Y4A1"/>
<accession>M2Y4A1</accession>
<comment type="caution">
    <text evidence="1">The sequence shown here is derived from an EMBL/GenBank/DDBJ whole genome shotgun (WGS) entry which is preliminary data.</text>
</comment>
<dbReference type="OrthoDB" id="7365197at2"/>
<dbReference type="Proteomes" id="UP000011744">
    <property type="component" value="Unassembled WGS sequence"/>
</dbReference>
<organism evidence="1 2">
    <name type="scientific">Paramagnetospirillum caucaseum</name>
    <dbReference type="NCBI Taxonomy" id="1244869"/>
    <lineage>
        <taxon>Bacteria</taxon>
        <taxon>Pseudomonadati</taxon>
        <taxon>Pseudomonadota</taxon>
        <taxon>Alphaproteobacteria</taxon>
        <taxon>Rhodospirillales</taxon>
        <taxon>Magnetospirillaceae</taxon>
        <taxon>Paramagnetospirillum</taxon>
    </lineage>
</organism>
<sequence length="47" mass="5369">MLEEWIRNVPLPLVERIVADRKVQGSPIWSLASVELLRRRQATPCAA</sequence>
<proteinExistence type="predicted"/>
<dbReference type="RefSeq" id="WP_008621671.1">
    <property type="nucleotide sequence ID" value="NZ_AONQ01000095.1"/>
</dbReference>
<dbReference type="PATRIC" id="fig|1244869.3.peg.4181"/>
<evidence type="ECO:0000313" key="1">
    <source>
        <dbReference type="EMBL" id="EME67916.1"/>
    </source>
</evidence>
<evidence type="ECO:0000313" key="2">
    <source>
        <dbReference type="Proteomes" id="UP000011744"/>
    </source>
</evidence>